<dbReference type="GO" id="GO:0051301">
    <property type="term" value="P:cell division"/>
    <property type="evidence" value="ECO:0007669"/>
    <property type="project" value="UniProtKB-KW"/>
</dbReference>
<dbReference type="Gene3D" id="1.10.472.10">
    <property type="entry name" value="Cyclin-like"/>
    <property type="match status" value="2"/>
</dbReference>
<evidence type="ECO:0000256" key="2">
    <source>
        <dbReference type="ARBA" id="ARBA00023306"/>
    </source>
</evidence>
<comment type="caution">
    <text evidence="4">The sequence shown here is derived from an EMBL/GenBank/DDBJ whole genome shotgun (WGS) entry which is preliminary data.</text>
</comment>
<dbReference type="Proteomes" id="UP000607653">
    <property type="component" value="Unassembled WGS sequence"/>
</dbReference>
<dbReference type="EMBL" id="DUZY01000002">
    <property type="protein sequence ID" value="DAD26486.1"/>
    <property type="molecule type" value="Genomic_DNA"/>
</dbReference>
<dbReference type="AlphaFoldDB" id="A0A822Y5L7"/>
<dbReference type="SUPFAM" id="SSF47954">
    <property type="entry name" value="Cyclin-like"/>
    <property type="match status" value="1"/>
</dbReference>
<organism evidence="4 5">
    <name type="scientific">Nelumbo nucifera</name>
    <name type="common">Sacred lotus</name>
    <dbReference type="NCBI Taxonomy" id="4432"/>
    <lineage>
        <taxon>Eukaryota</taxon>
        <taxon>Viridiplantae</taxon>
        <taxon>Streptophyta</taxon>
        <taxon>Embryophyta</taxon>
        <taxon>Tracheophyta</taxon>
        <taxon>Spermatophyta</taxon>
        <taxon>Magnoliopsida</taxon>
        <taxon>Proteales</taxon>
        <taxon>Nelumbonaceae</taxon>
        <taxon>Nelumbo</taxon>
    </lineage>
</organism>
<dbReference type="Pfam" id="PF00134">
    <property type="entry name" value="Cyclin_N"/>
    <property type="match status" value="1"/>
</dbReference>
<evidence type="ECO:0000259" key="3">
    <source>
        <dbReference type="Pfam" id="PF00134"/>
    </source>
</evidence>
<keyword evidence="5" id="KW-1185">Reference proteome</keyword>
<dbReference type="PANTHER" id="PTHR10177">
    <property type="entry name" value="CYCLINS"/>
    <property type="match status" value="1"/>
</dbReference>
<keyword evidence="2" id="KW-0131">Cell cycle</keyword>
<gene>
    <name evidence="4" type="ORF">HUJ06_027954</name>
</gene>
<proteinExistence type="predicted"/>
<accession>A0A822Y5L7</accession>
<evidence type="ECO:0000256" key="1">
    <source>
        <dbReference type="ARBA" id="ARBA00022618"/>
    </source>
</evidence>
<reference evidence="4 5" key="1">
    <citation type="journal article" date="2020" name="Mol. Biol. Evol.">
        <title>Distinct Expression and Methylation Patterns for Genes with Different Fates following a Single Whole-Genome Duplication in Flowering Plants.</title>
        <authorList>
            <person name="Shi T."/>
            <person name="Rahmani R.S."/>
            <person name="Gugger P.F."/>
            <person name="Wang M."/>
            <person name="Li H."/>
            <person name="Zhang Y."/>
            <person name="Li Z."/>
            <person name="Wang Q."/>
            <person name="Van de Peer Y."/>
            <person name="Marchal K."/>
            <person name="Chen J."/>
        </authorList>
    </citation>
    <scope>NUCLEOTIDE SEQUENCE [LARGE SCALE GENOMIC DNA]</scope>
    <source>
        <tissue evidence="4">Leaf</tissue>
    </source>
</reference>
<protein>
    <recommendedName>
        <fullName evidence="3">Cyclin N-terminal domain-containing protein</fullName>
    </recommendedName>
</protein>
<keyword evidence="1" id="KW-0132">Cell division</keyword>
<dbReference type="InterPro" id="IPR036915">
    <property type="entry name" value="Cyclin-like_sf"/>
</dbReference>
<evidence type="ECO:0000313" key="4">
    <source>
        <dbReference type="EMBL" id="DAD26486.1"/>
    </source>
</evidence>
<dbReference type="InterPro" id="IPR039361">
    <property type="entry name" value="Cyclin"/>
</dbReference>
<evidence type="ECO:0000313" key="5">
    <source>
        <dbReference type="Proteomes" id="UP000607653"/>
    </source>
</evidence>
<dbReference type="InterPro" id="IPR006671">
    <property type="entry name" value="Cyclin_N"/>
</dbReference>
<sequence>MEYSKKWKYWMIELLSIACLSIAAKFTEVSIPPLHDLQMEDLDHSFQENTIQRMELTVLKVLDWRINCVTTHSYVDLLTWHLNSLQPLLHEAITSRLNELLLGSLSDPIFLEFRPCIVTLSALKCCLEELLPSKADAHISNISSFVPQVQRVRYLI</sequence>
<feature type="domain" description="Cyclin N-terminal" evidence="3">
    <location>
        <begin position="11"/>
        <end position="67"/>
    </location>
</feature>
<name>A0A822Y5L7_NELNU</name>